<dbReference type="AlphaFoldDB" id="A0A524RN71"/>
<reference evidence="1 2" key="1">
    <citation type="journal article" date="2019" name="mSystems">
        <title>Life at home and on the roam: Genomic adaptions reflect the dual lifestyle of an intracellular, facultative symbiont.</title>
        <authorList>
            <person name="Burgsdorf I."/>
        </authorList>
    </citation>
    <scope>NUCLEOTIDE SEQUENCE [LARGE SCALE GENOMIC DNA]</scope>
    <source>
        <strain evidence="1">277cV</strain>
    </source>
</reference>
<dbReference type="Proteomes" id="UP000317990">
    <property type="component" value="Unassembled WGS sequence"/>
</dbReference>
<comment type="caution">
    <text evidence="1">The sequence shown here is derived from an EMBL/GenBank/DDBJ whole genome shotgun (WGS) entry which is preliminary data.</text>
</comment>
<protein>
    <submittedName>
        <fullName evidence="1">Uncharacterized protein</fullName>
    </submittedName>
</protein>
<name>A0A524RN71_9CHRO</name>
<dbReference type="EMBL" id="SRMO01000065">
    <property type="protein sequence ID" value="TGG92243.1"/>
    <property type="molecule type" value="Genomic_DNA"/>
</dbReference>
<proteinExistence type="predicted"/>
<sequence>MGSTPRLTIACCAPEGSVAARQTARILCEQWDQPLRHGAAGADPFLAMQAWNSGILVVPGEPAEPLAPGVRWLDALAAARRPTLLAIPVGPHAAGQGAAYAALLLQAGVPLAGLVLMGPGATAPRFADRLPWLGAVNSSCLDAEALDQLRELLLVRLAALRH</sequence>
<organism evidence="1 2">
    <name type="scientific">Aphanocapsa feldmannii 277cV</name>
    <dbReference type="NCBI Taxonomy" id="2507553"/>
    <lineage>
        <taxon>Bacteria</taxon>
        <taxon>Bacillati</taxon>
        <taxon>Cyanobacteriota</taxon>
        <taxon>Cyanophyceae</taxon>
        <taxon>Oscillatoriophycideae</taxon>
        <taxon>Chroococcales</taxon>
        <taxon>Microcystaceae</taxon>
        <taxon>Aphanocapsa</taxon>
    </lineage>
</organism>
<evidence type="ECO:0000313" key="1">
    <source>
        <dbReference type="EMBL" id="TGG92243.1"/>
    </source>
</evidence>
<evidence type="ECO:0000313" key="2">
    <source>
        <dbReference type="Proteomes" id="UP000317990"/>
    </source>
</evidence>
<gene>
    <name evidence="1" type="ORF">ERJ67_06205</name>
</gene>
<accession>A0A524RN71</accession>